<protein>
    <recommendedName>
        <fullName evidence="3">Anthranilate synthase component II</fullName>
    </recommendedName>
</protein>
<feature type="non-terminal residue" evidence="1">
    <location>
        <position position="24"/>
    </location>
</feature>
<evidence type="ECO:0008006" key="3">
    <source>
        <dbReference type="Google" id="ProtNLM"/>
    </source>
</evidence>
<sequence>MVLLIDNYDSFSFNLYQLVGSIDP</sequence>
<accession>W1VC52</accession>
<dbReference type="AlphaFoldDB" id="W1VC52"/>
<dbReference type="Proteomes" id="UP000018855">
    <property type="component" value="Unassembled WGS sequence"/>
</dbReference>
<dbReference type="EMBL" id="AZMJ01000009">
    <property type="protein sequence ID" value="ETJ02410.1"/>
    <property type="molecule type" value="Genomic_DNA"/>
</dbReference>
<name>W1VC52_9FIRM</name>
<gene>
    <name evidence="1" type="ORF">Q619_VDC00009G0007</name>
</gene>
<evidence type="ECO:0000313" key="1">
    <source>
        <dbReference type="EMBL" id="ETJ02410.1"/>
    </source>
</evidence>
<comment type="caution">
    <text evidence="1">The sequence shown here is derived from an EMBL/GenBank/DDBJ whole genome shotgun (WGS) entry which is preliminary data.</text>
</comment>
<evidence type="ECO:0000313" key="2">
    <source>
        <dbReference type="Proteomes" id="UP000018855"/>
    </source>
</evidence>
<proteinExistence type="predicted"/>
<reference evidence="1 2" key="1">
    <citation type="submission" date="2013-12" db="EMBL/GenBank/DDBJ databases">
        <title>A Varibaculum cambriense genome reconstructed from a premature infant gut community with otherwise low bacterial novelty that shifts toward anaerobic metabolism during the third week of life.</title>
        <authorList>
            <person name="Brown C.T."/>
            <person name="Sharon I."/>
            <person name="Thomas B.C."/>
            <person name="Castelle C.J."/>
            <person name="Morowitz M.J."/>
            <person name="Banfield J.F."/>
        </authorList>
    </citation>
    <scope>NUCLEOTIDE SEQUENCE [LARGE SCALE GENOMIC DNA]</scope>
    <source>
        <strain evidence="2">DORA_11</strain>
    </source>
</reference>
<organism evidence="1 2">
    <name type="scientific">Veillonella dispar DORA_11</name>
    <dbReference type="NCBI Taxonomy" id="1403949"/>
    <lineage>
        <taxon>Bacteria</taxon>
        <taxon>Bacillati</taxon>
        <taxon>Bacillota</taxon>
        <taxon>Negativicutes</taxon>
        <taxon>Veillonellales</taxon>
        <taxon>Veillonellaceae</taxon>
        <taxon>Veillonella</taxon>
    </lineage>
</organism>